<dbReference type="InterPro" id="IPR002921">
    <property type="entry name" value="Fungal_lipase-type"/>
</dbReference>
<dbReference type="SUPFAM" id="SSF53474">
    <property type="entry name" value="alpha/beta-Hydrolases"/>
    <property type="match status" value="1"/>
</dbReference>
<organism evidence="3 4">
    <name type="scientific">Seminavis robusta</name>
    <dbReference type="NCBI Taxonomy" id="568900"/>
    <lineage>
        <taxon>Eukaryota</taxon>
        <taxon>Sar</taxon>
        <taxon>Stramenopiles</taxon>
        <taxon>Ochrophyta</taxon>
        <taxon>Bacillariophyta</taxon>
        <taxon>Bacillariophyceae</taxon>
        <taxon>Bacillariophycidae</taxon>
        <taxon>Naviculales</taxon>
        <taxon>Naviculaceae</taxon>
        <taxon>Seminavis</taxon>
    </lineage>
</organism>
<dbReference type="AlphaFoldDB" id="A0A9N8EYM0"/>
<dbReference type="EMBL" id="CAICTM010001945">
    <property type="protein sequence ID" value="CAB9527135.1"/>
    <property type="molecule type" value="Genomic_DNA"/>
</dbReference>
<dbReference type="Gene3D" id="3.40.50.1820">
    <property type="entry name" value="alpha/beta hydrolase"/>
    <property type="match status" value="1"/>
</dbReference>
<dbReference type="OrthoDB" id="40037at2759"/>
<dbReference type="InterPro" id="IPR029058">
    <property type="entry name" value="AB_hydrolase_fold"/>
</dbReference>
<reference evidence="3" key="1">
    <citation type="submission" date="2020-06" db="EMBL/GenBank/DDBJ databases">
        <authorList>
            <consortium name="Plant Systems Biology data submission"/>
        </authorList>
    </citation>
    <scope>NUCLEOTIDE SEQUENCE</scope>
    <source>
        <strain evidence="3">D6</strain>
    </source>
</reference>
<keyword evidence="1" id="KW-0732">Signal</keyword>
<evidence type="ECO:0000313" key="4">
    <source>
        <dbReference type="Proteomes" id="UP001153069"/>
    </source>
</evidence>
<protein>
    <recommendedName>
        <fullName evidence="2">Fungal lipase-type domain-containing protein</fullName>
    </recommendedName>
</protein>
<dbReference type="Proteomes" id="UP001153069">
    <property type="component" value="Unassembled WGS sequence"/>
</dbReference>
<keyword evidence="4" id="KW-1185">Reference proteome</keyword>
<feature type="signal peptide" evidence="1">
    <location>
        <begin position="1"/>
        <end position="23"/>
    </location>
</feature>
<accession>A0A9N8EYM0</accession>
<feature type="domain" description="Fungal lipase-type" evidence="2">
    <location>
        <begin position="141"/>
        <end position="219"/>
    </location>
</feature>
<sequence length="342" mass="38430">MNLSSLLQSALFPALLLLQVANGDNDTNTIQRDNTPRNSNATLNGRRICPMTPPINVNFTLSEKNMTDIYEASKLCKLIYPDFSGYIQGQVEEQRKNYEIFDAWGDLNDQAAVAKTATGVCHATFAGSSCWNPLDQFQNLHPGPKQMTDNCWIRKGYFDAYNTSYKNSFRRSLDDCMSSCGTEPCELILSGYSQGGAVAVVASMDLKHYNPFVITFGAPHPFLLFLGGCQDFDDSRHFQFVNVFGGLYDRVAQQINPYFATHLGKLLLLDGESHMIGHPREVRKRRGPRSYVPHILYFDRVADIYNRGCFPVLVGGWVSGHDCNYDDECDSGKCARRVCQHQ</sequence>
<evidence type="ECO:0000259" key="2">
    <source>
        <dbReference type="Pfam" id="PF01764"/>
    </source>
</evidence>
<evidence type="ECO:0000313" key="3">
    <source>
        <dbReference type="EMBL" id="CAB9527135.1"/>
    </source>
</evidence>
<feature type="chain" id="PRO_5040379964" description="Fungal lipase-type domain-containing protein" evidence="1">
    <location>
        <begin position="24"/>
        <end position="342"/>
    </location>
</feature>
<name>A0A9N8EYM0_9STRA</name>
<dbReference type="Pfam" id="PF01764">
    <property type="entry name" value="Lipase_3"/>
    <property type="match status" value="1"/>
</dbReference>
<evidence type="ECO:0000256" key="1">
    <source>
        <dbReference type="SAM" id="SignalP"/>
    </source>
</evidence>
<dbReference type="GO" id="GO:0006629">
    <property type="term" value="P:lipid metabolic process"/>
    <property type="evidence" value="ECO:0007669"/>
    <property type="project" value="InterPro"/>
</dbReference>
<gene>
    <name evidence="3" type="ORF">SEMRO_1947_G307110.1</name>
</gene>
<proteinExistence type="predicted"/>
<comment type="caution">
    <text evidence="3">The sequence shown here is derived from an EMBL/GenBank/DDBJ whole genome shotgun (WGS) entry which is preliminary data.</text>
</comment>